<proteinExistence type="predicted"/>
<protein>
    <submittedName>
        <fullName evidence="2">Uncharacterized protein</fullName>
    </submittedName>
</protein>
<comment type="caution">
    <text evidence="2">The sequence shown here is derived from an EMBL/GenBank/DDBJ whole genome shotgun (WGS) entry which is preliminary data.</text>
</comment>
<dbReference type="EMBL" id="LJIJ01004111">
    <property type="protein sequence ID" value="ODM88103.1"/>
    <property type="molecule type" value="Genomic_DNA"/>
</dbReference>
<evidence type="ECO:0000313" key="3">
    <source>
        <dbReference type="Proteomes" id="UP000094527"/>
    </source>
</evidence>
<feature type="region of interest" description="Disordered" evidence="1">
    <location>
        <begin position="48"/>
        <end position="87"/>
    </location>
</feature>
<accession>A0A1D2M564</accession>
<keyword evidence="3" id="KW-1185">Reference proteome</keyword>
<evidence type="ECO:0000313" key="2">
    <source>
        <dbReference type="EMBL" id="ODM88103.1"/>
    </source>
</evidence>
<name>A0A1D2M564_ORCCI</name>
<dbReference type="AlphaFoldDB" id="A0A1D2M564"/>
<feature type="compositionally biased region" description="Polar residues" evidence="1">
    <location>
        <begin position="1"/>
        <end position="19"/>
    </location>
</feature>
<feature type="region of interest" description="Disordered" evidence="1">
    <location>
        <begin position="1"/>
        <end position="23"/>
    </location>
</feature>
<dbReference type="Proteomes" id="UP000094527">
    <property type="component" value="Unassembled WGS sequence"/>
</dbReference>
<organism evidence="2 3">
    <name type="scientific">Orchesella cincta</name>
    <name type="common">Springtail</name>
    <name type="synonym">Podura cincta</name>
    <dbReference type="NCBI Taxonomy" id="48709"/>
    <lineage>
        <taxon>Eukaryota</taxon>
        <taxon>Metazoa</taxon>
        <taxon>Ecdysozoa</taxon>
        <taxon>Arthropoda</taxon>
        <taxon>Hexapoda</taxon>
        <taxon>Collembola</taxon>
        <taxon>Entomobryomorpha</taxon>
        <taxon>Entomobryoidea</taxon>
        <taxon>Orchesellidae</taxon>
        <taxon>Orchesellinae</taxon>
        <taxon>Orchesella</taxon>
    </lineage>
</organism>
<sequence length="87" mass="9559">MADSSGTPPESPRRTNPSGSIGLIDDSRLSLAASRVVAKAIQHVATNNDREAVNNSERNSVKQNAEDDTRQPEKPLWPKSRCKWMEG</sequence>
<feature type="compositionally biased region" description="Polar residues" evidence="1">
    <location>
        <begin position="53"/>
        <end position="63"/>
    </location>
</feature>
<gene>
    <name evidence="2" type="ORF">Ocin01_18578</name>
</gene>
<evidence type="ECO:0000256" key="1">
    <source>
        <dbReference type="SAM" id="MobiDB-lite"/>
    </source>
</evidence>
<feature type="compositionally biased region" description="Basic and acidic residues" evidence="1">
    <location>
        <begin position="64"/>
        <end position="73"/>
    </location>
</feature>
<reference evidence="2 3" key="1">
    <citation type="journal article" date="2016" name="Genome Biol. Evol.">
        <title>Gene Family Evolution Reflects Adaptation to Soil Environmental Stressors in the Genome of the Collembolan Orchesella cincta.</title>
        <authorList>
            <person name="Faddeeva-Vakhrusheva A."/>
            <person name="Derks M.F."/>
            <person name="Anvar S.Y."/>
            <person name="Agamennone V."/>
            <person name="Suring W."/>
            <person name="Smit S."/>
            <person name="van Straalen N.M."/>
            <person name="Roelofs D."/>
        </authorList>
    </citation>
    <scope>NUCLEOTIDE SEQUENCE [LARGE SCALE GENOMIC DNA]</scope>
    <source>
        <tissue evidence="2">Mixed pool</tissue>
    </source>
</reference>